<dbReference type="InterPro" id="IPR016093">
    <property type="entry name" value="MIR_motif"/>
</dbReference>
<dbReference type="PANTHER" id="PTHR46809">
    <property type="entry name" value="STROMAL CELL-DERIVED FACTOR 2-LIKE PROTEIN"/>
    <property type="match status" value="1"/>
</dbReference>
<dbReference type="SUPFAM" id="SSF82109">
    <property type="entry name" value="MIR domain"/>
    <property type="match status" value="1"/>
</dbReference>
<dbReference type="Pfam" id="PF02815">
    <property type="entry name" value="MIR"/>
    <property type="match status" value="1"/>
</dbReference>
<organism evidence="6">
    <name type="scientific">Hymenolepis diminuta</name>
    <name type="common">Rat tapeworm</name>
    <dbReference type="NCBI Taxonomy" id="6216"/>
    <lineage>
        <taxon>Eukaryota</taxon>
        <taxon>Metazoa</taxon>
        <taxon>Spiralia</taxon>
        <taxon>Lophotrochozoa</taxon>
        <taxon>Platyhelminthes</taxon>
        <taxon>Cestoda</taxon>
        <taxon>Eucestoda</taxon>
        <taxon>Cyclophyllidea</taxon>
        <taxon>Hymenolepididae</taxon>
        <taxon>Hymenolepis</taxon>
    </lineage>
</organism>
<feature type="domain" description="MIR" evidence="3">
    <location>
        <begin position="35"/>
        <end position="89"/>
    </location>
</feature>
<dbReference type="STRING" id="6216.A0A0R3SX12"/>
<proteinExistence type="predicted"/>
<gene>
    <name evidence="4" type="ORF">HDID_LOCUS10252</name>
</gene>
<evidence type="ECO:0000256" key="1">
    <source>
        <dbReference type="ARBA" id="ARBA00022729"/>
    </source>
</evidence>
<dbReference type="InterPro" id="IPR036300">
    <property type="entry name" value="MIR_dom_sf"/>
</dbReference>
<sequence>MLTKACRFLFGFLGVCILSTESTSNFHFFDLIFLANVVTYGSHLKLLNTVYNVRLHSHDIGYGSGSGQQSVTGLQDVTQKGSYWVVRKDHQTGNVYYRGEPVKCGQIIRLTHMETNKNLHSHHFQAPISRNLEVSAFGNNGEGDIGDNWELICNGGMWTRDDEIKLRHVVTSSYLHVSGNTYQHPIPGQFEVSASSSTYGSSWKAAEGIFIQPSNLTVKSHEKQHEEL</sequence>
<evidence type="ECO:0000256" key="2">
    <source>
        <dbReference type="ARBA" id="ARBA00022737"/>
    </source>
</evidence>
<feature type="domain" description="MIR" evidence="3">
    <location>
        <begin position="99"/>
        <end position="154"/>
    </location>
</feature>
<dbReference type="PANTHER" id="PTHR46809:SF2">
    <property type="entry name" value="GH21273P"/>
    <property type="match status" value="1"/>
</dbReference>
<evidence type="ECO:0000259" key="3">
    <source>
        <dbReference type="PROSITE" id="PS50919"/>
    </source>
</evidence>
<dbReference type="Gene3D" id="2.80.10.50">
    <property type="match status" value="1"/>
</dbReference>
<evidence type="ECO:0000313" key="6">
    <source>
        <dbReference type="WBParaSite" id="HDID_0001025401-mRNA-1"/>
    </source>
</evidence>
<dbReference type="AlphaFoldDB" id="A0A0R3SX12"/>
<dbReference type="PROSITE" id="PS50919">
    <property type="entry name" value="MIR"/>
    <property type="match status" value="3"/>
</dbReference>
<name>A0A0R3SX12_HYMDI</name>
<reference evidence="4 5" key="2">
    <citation type="submission" date="2018-11" db="EMBL/GenBank/DDBJ databases">
        <authorList>
            <consortium name="Pathogen Informatics"/>
        </authorList>
    </citation>
    <scope>NUCLEOTIDE SEQUENCE [LARGE SCALE GENOMIC DNA]</scope>
</reference>
<accession>A0A0R3SX12</accession>
<keyword evidence="1" id="KW-0732">Signal</keyword>
<protein>
    <submittedName>
        <fullName evidence="6">Stromal cell-derived factor 2</fullName>
    </submittedName>
</protein>
<reference evidence="6" key="1">
    <citation type="submission" date="2017-02" db="UniProtKB">
        <authorList>
            <consortium name="WormBaseParasite"/>
        </authorList>
    </citation>
    <scope>IDENTIFICATION</scope>
</reference>
<dbReference type="OrthoDB" id="5588846at2759"/>
<dbReference type="EMBL" id="UYSG01011591">
    <property type="protein sequence ID" value="VDL62972.1"/>
    <property type="molecule type" value="Genomic_DNA"/>
</dbReference>
<keyword evidence="2" id="KW-0677">Repeat</keyword>
<evidence type="ECO:0000313" key="5">
    <source>
        <dbReference type="Proteomes" id="UP000274504"/>
    </source>
</evidence>
<dbReference type="WBParaSite" id="HDID_0001025401-mRNA-1">
    <property type="protein sequence ID" value="HDID_0001025401-mRNA-1"/>
    <property type="gene ID" value="HDID_0001025401"/>
</dbReference>
<dbReference type="SMART" id="SM00472">
    <property type="entry name" value="MIR"/>
    <property type="match status" value="3"/>
</dbReference>
<dbReference type="Proteomes" id="UP000274504">
    <property type="component" value="Unassembled WGS sequence"/>
</dbReference>
<evidence type="ECO:0000313" key="4">
    <source>
        <dbReference type="EMBL" id="VDL62972.1"/>
    </source>
</evidence>
<feature type="domain" description="MIR" evidence="3">
    <location>
        <begin position="155"/>
        <end position="208"/>
    </location>
</feature>